<feature type="transmembrane region" description="Helical" evidence="1">
    <location>
        <begin position="21"/>
        <end position="43"/>
    </location>
</feature>
<dbReference type="InterPro" id="IPR030395">
    <property type="entry name" value="GP_PDE_dom"/>
</dbReference>
<dbReference type="Pfam" id="PF10110">
    <property type="entry name" value="GPDPase_memb"/>
    <property type="match status" value="1"/>
</dbReference>
<accession>A0A0R2BDF6</accession>
<keyword evidence="1" id="KW-0812">Transmembrane</keyword>
<comment type="caution">
    <text evidence="3">The sequence shown here is derived from an EMBL/GenBank/DDBJ whole genome shotgun (WGS) entry which is preliminary data.</text>
</comment>
<evidence type="ECO:0000313" key="3">
    <source>
        <dbReference type="EMBL" id="KRM74571.1"/>
    </source>
</evidence>
<feature type="transmembrane region" description="Helical" evidence="1">
    <location>
        <begin position="75"/>
        <end position="97"/>
    </location>
</feature>
<evidence type="ECO:0000313" key="4">
    <source>
        <dbReference type="Proteomes" id="UP000051845"/>
    </source>
</evidence>
<dbReference type="PANTHER" id="PTHR46211">
    <property type="entry name" value="GLYCEROPHOSPHORYL DIESTER PHOSPHODIESTERASE"/>
    <property type="match status" value="1"/>
</dbReference>
<name>A0A0R2BDF6_SECCO</name>
<feature type="domain" description="GP-PDE" evidence="2">
    <location>
        <begin position="342"/>
        <end position="570"/>
    </location>
</feature>
<dbReference type="InterPro" id="IPR017946">
    <property type="entry name" value="PLC-like_Pdiesterase_TIM-brl"/>
</dbReference>
<feature type="transmembrane region" description="Helical" evidence="1">
    <location>
        <begin position="254"/>
        <end position="287"/>
    </location>
</feature>
<dbReference type="PROSITE" id="PS51704">
    <property type="entry name" value="GP_PDE"/>
    <property type="match status" value="1"/>
</dbReference>
<dbReference type="Gene3D" id="3.20.20.190">
    <property type="entry name" value="Phosphatidylinositol (PI) phosphodiesterase"/>
    <property type="match status" value="1"/>
</dbReference>
<evidence type="ECO:0000256" key="1">
    <source>
        <dbReference type="SAM" id="Phobius"/>
    </source>
</evidence>
<dbReference type="EMBL" id="AYYR01000074">
    <property type="protein sequence ID" value="KRM74571.1"/>
    <property type="molecule type" value="Genomic_DNA"/>
</dbReference>
<gene>
    <name evidence="3" type="ORF">FC82_GL003230</name>
</gene>
<feature type="transmembrane region" description="Helical" evidence="1">
    <location>
        <begin position="167"/>
        <end position="185"/>
    </location>
</feature>
<dbReference type="PATRIC" id="fig|1423733.4.peg.3355"/>
<dbReference type="Proteomes" id="UP000051845">
    <property type="component" value="Unassembled WGS sequence"/>
</dbReference>
<keyword evidence="1" id="KW-0472">Membrane</keyword>
<feature type="transmembrane region" description="Helical" evidence="1">
    <location>
        <begin position="219"/>
        <end position="242"/>
    </location>
</feature>
<dbReference type="GO" id="GO:0008081">
    <property type="term" value="F:phosphoric diester hydrolase activity"/>
    <property type="evidence" value="ECO:0007669"/>
    <property type="project" value="InterPro"/>
</dbReference>
<keyword evidence="1" id="KW-1133">Transmembrane helix</keyword>
<dbReference type="PANTHER" id="PTHR46211:SF8">
    <property type="entry name" value="PHOSPHODIESTERASE"/>
    <property type="match status" value="1"/>
</dbReference>
<reference evidence="3 4" key="1">
    <citation type="journal article" date="2015" name="Genome Announc.">
        <title>Expanding the biotechnology potential of lactobacilli through comparative genomics of 213 strains and associated genera.</title>
        <authorList>
            <person name="Sun Z."/>
            <person name="Harris H.M."/>
            <person name="McCann A."/>
            <person name="Guo C."/>
            <person name="Argimon S."/>
            <person name="Zhang W."/>
            <person name="Yang X."/>
            <person name="Jeffery I.B."/>
            <person name="Cooney J.C."/>
            <person name="Kagawa T.F."/>
            <person name="Liu W."/>
            <person name="Song Y."/>
            <person name="Salvetti E."/>
            <person name="Wrobel A."/>
            <person name="Rasinkangas P."/>
            <person name="Parkhill J."/>
            <person name="Rea M.C."/>
            <person name="O'Sullivan O."/>
            <person name="Ritari J."/>
            <person name="Douillard F.P."/>
            <person name="Paul Ross R."/>
            <person name="Yang R."/>
            <person name="Briner A.E."/>
            <person name="Felis G.E."/>
            <person name="de Vos W.M."/>
            <person name="Barrangou R."/>
            <person name="Klaenhammer T.R."/>
            <person name="Caufield P.W."/>
            <person name="Cui Y."/>
            <person name="Zhang H."/>
            <person name="O'Toole P.W."/>
        </authorList>
    </citation>
    <scope>NUCLEOTIDE SEQUENCE [LARGE SCALE GENOMIC DNA]</scope>
    <source>
        <strain evidence="3 4">DSM 20515</strain>
    </source>
</reference>
<feature type="transmembrane region" description="Helical" evidence="1">
    <location>
        <begin position="314"/>
        <end position="334"/>
    </location>
</feature>
<feature type="transmembrane region" description="Helical" evidence="1">
    <location>
        <begin position="127"/>
        <end position="147"/>
    </location>
</feature>
<dbReference type="SUPFAM" id="SSF51695">
    <property type="entry name" value="PLC-like phosphodiesterases"/>
    <property type="match status" value="1"/>
</dbReference>
<dbReference type="AlphaFoldDB" id="A0A0R2BDF6"/>
<proteinExistence type="predicted"/>
<organism evidence="3 4">
    <name type="scientific">Secundilactobacillus collinoides DSM 20515 = JCM 1123</name>
    <dbReference type="NCBI Taxonomy" id="1423733"/>
    <lineage>
        <taxon>Bacteria</taxon>
        <taxon>Bacillati</taxon>
        <taxon>Bacillota</taxon>
        <taxon>Bacilli</taxon>
        <taxon>Lactobacillales</taxon>
        <taxon>Lactobacillaceae</taxon>
        <taxon>Secundilactobacillus</taxon>
    </lineage>
</organism>
<dbReference type="GO" id="GO:0006629">
    <property type="term" value="P:lipid metabolic process"/>
    <property type="evidence" value="ECO:0007669"/>
    <property type="project" value="InterPro"/>
</dbReference>
<dbReference type="InterPro" id="IPR018476">
    <property type="entry name" value="GlyceroP-diester-Pdiesterase_M"/>
</dbReference>
<dbReference type="Pfam" id="PF03009">
    <property type="entry name" value="GDPD"/>
    <property type="match status" value="1"/>
</dbReference>
<evidence type="ECO:0000259" key="2">
    <source>
        <dbReference type="PROSITE" id="PS51704"/>
    </source>
</evidence>
<dbReference type="RefSeq" id="WP_056997114.1">
    <property type="nucleotide sequence ID" value="NZ_AYYR01000074.1"/>
</dbReference>
<dbReference type="CDD" id="cd08579">
    <property type="entry name" value="GDPD_memb_like"/>
    <property type="match status" value="1"/>
</dbReference>
<sequence length="601" mass="68645">MNTKRLFRQTIRTFLKNWIAYITLVFTLNLILTFIIVPIMRWLTKVIMVQNSVPYVSYTNVGWLFTKRPLAVLELALLAIVILLLVFWQFAFLIQGIEGIHHNQERRLTRITLSALQAMRQLRVSSFIFFIPYFVLILPFSDMFFTSPLLSKIQLPDFILTFMESNALYLSLLVIAAVVVTYLGVRLIQVLPLTVLGTLHGARAVRTSWQMTRHHTWSYFWRLLCLGALIVINLVAGSVLLYGLQLQLDKQSKTIAFIGAVANMALLSIWVKLVGAAVLAIFILMLIRIIEQSPSEVATPNLTSLKHPRGSRRIAALVVAIFLLGQGTYNVFYLRGAVLTKPLAISHRGVDAGNGVQNTIPALNKTSKEKPAYVEMNLHETKDHKFVVMHDENLKNLTGVNKQPYQLTLKQMTRLKARENGYVAHVASFDQYLKAAERDHQKLLVEIKVNKHDSANMMQLFMKRYKARLLRDHDWMHSLSYPVISYVVRHDPKETASFILPYNLTFPQTKADAYTMEQTTLNETFVNQAHANHQKVLAWTVDDEDDMTHMMFLNVDGIITDNLHELQTNIKTTFNHPSYARELLVYANELTTFTGNGGVEN</sequence>
<dbReference type="STRING" id="33960.TY91_06530"/>
<protein>
    <submittedName>
        <fullName evidence="3">Glycerophosphoryl diester phosphodiesterase</fullName>
    </submittedName>
</protein>